<evidence type="ECO:0000313" key="11">
    <source>
        <dbReference type="Proteomes" id="UP000323011"/>
    </source>
</evidence>
<dbReference type="Pfam" id="PF10433">
    <property type="entry name" value="Beta-prop_RSE1_1st"/>
    <property type="match status" value="1"/>
</dbReference>
<dbReference type="Pfam" id="PF03178">
    <property type="entry name" value="CPSF_A"/>
    <property type="match status" value="1"/>
</dbReference>
<dbReference type="InterPro" id="IPR058543">
    <property type="entry name" value="Beta-prop_RSE1/DDB1/CPSF1_2nd"/>
</dbReference>
<keyword evidence="4" id="KW-0508">mRNA splicing</keyword>
<evidence type="ECO:0000259" key="9">
    <source>
        <dbReference type="Pfam" id="PF23726"/>
    </source>
</evidence>
<keyword evidence="11" id="KW-1185">Reference proteome</keyword>
<keyword evidence="5" id="KW-0539">Nucleus</keyword>
<evidence type="ECO:0000313" key="10">
    <source>
        <dbReference type="EMBL" id="KAA0153109.1"/>
    </source>
</evidence>
<dbReference type="InterPro" id="IPR015943">
    <property type="entry name" value="WD40/YVTN_repeat-like_dom_sf"/>
</dbReference>
<evidence type="ECO:0000256" key="4">
    <source>
        <dbReference type="ARBA" id="ARBA00023187"/>
    </source>
</evidence>
<dbReference type="GO" id="GO:0003676">
    <property type="term" value="F:nucleic acid binding"/>
    <property type="evidence" value="ECO:0007669"/>
    <property type="project" value="InterPro"/>
</dbReference>
<dbReference type="Pfam" id="PF23726">
    <property type="entry name" value="Beta-prop_RSE1_2nd"/>
    <property type="match status" value="1"/>
</dbReference>
<dbReference type="GO" id="GO:0008380">
    <property type="term" value="P:RNA splicing"/>
    <property type="evidence" value="ECO:0007669"/>
    <property type="project" value="UniProtKB-KW"/>
</dbReference>
<dbReference type="EMBL" id="VLTN01000017">
    <property type="protein sequence ID" value="KAA0153109.1"/>
    <property type="molecule type" value="Genomic_DNA"/>
</dbReference>
<dbReference type="PANTHER" id="PTHR10644">
    <property type="entry name" value="DNA REPAIR/RNA PROCESSING CPSF FAMILY"/>
    <property type="match status" value="1"/>
</dbReference>
<evidence type="ECO:0000256" key="3">
    <source>
        <dbReference type="ARBA" id="ARBA00022728"/>
    </source>
</evidence>
<feature type="domain" description="RSE1/DDB1/CPSF1 second beta-propeller" evidence="9">
    <location>
        <begin position="453"/>
        <end position="860"/>
    </location>
</feature>
<evidence type="ECO:0000256" key="1">
    <source>
        <dbReference type="ARBA" id="ARBA00004123"/>
    </source>
</evidence>
<evidence type="ECO:0008006" key="12">
    <source>
        <dbReference type="Google" id="ProtNLM"/>
    </source>
</evidence>
<protein>
    <recommendedName>
        <fullName evidence="12">DNA damage-binding protein 1</fullName>
    </recommendedName>
</protein>
<dbReference type="GO" id="GO:0005681">
    <property type="term" value="C:spliceosomal complex"/>
    <property type="evidence" value="ECO:0007669"/>
    <property type="project" value="UniProtKB-KW"/>
</dbReference>
<feature type="domain" description="RSE1/DDB1/CPSF1 first beta-propeller" evidence="8">
    <location>
        <begin position="14"/>
        <end position="362"/>
    </location>
</feature>
<dbReference type="Proteomes" id="UP000323011">
    <property type="component" value="Unassembled WGS sequence"/>
</dbReference>
<organism evidence="10 11">
    <name type="scientific">Cafeteria roenbergensis</name>
    <name type="common">Marine flagellate</name>
    <dbReference type="NCBI Taxonomy" id="33653"/>
    <lineage>
        <taxon>Eukaryota</taxon>
        <taxon>Sar</taxon>
        <taxon>Stramenopiles</taxon>
        <taxon>Bigyra</taxon>
        <taxon>Opalozoa</taxon>
        <taxon>Bicosoecida</taxon>
        <taxon>Cafeteriaceae</taxon>
        <taxon>Cafeteria</taxon>
    </lineage>
</organism>
<proteinExistence type="predicted"/>
<accession>A0A5A8CK65</accession>
<reference evidence="10 11" key="1">
    <citation type="submission" date="2019-07" db="EMBL/GenBank/DDBJ databases">
        <title>Genomes of Cafeteria roenbergensis.</title>
        <authorList>
            <person name="Fischer M.G."/>
            <person name="Hackl T."/>
            <person name="Roman M."/>
        </authorList>
    </citation>
    <scope>NUCLEOTIDE SEQUENCE [LARGE SCALE GENOMIC DNA]</scope>
    <source>
        <strain evidence="10 11">BVI</strain>
    </source>
</reference>
<evidence type="ECO:0000256" key="6">
    <source>
        <dbReference type="SAM" id="MobiDB-lite"/>
    </source>
</evidence>
<feature type="compositionally biased region" description="Acidic residues" evidence="6">
    <location>
        <begin position="984"/>
        <end position="1000"/>
    </location>
</feature>
<evidence type="ECO:0000256" key="5">
    <source>
        <dbReference type="ARBA" id="ARBA00023242"/>
    </source>
</evidence>
<name>A0A5A8CK65_CAFRO</name>
<sequence length="1467" mass="148849">MKLYSLTLQRPSMVTCSAFGSFSGRDAQEFVVARGPVLELLRPDELGQVHAVLSVDTFSVIRDVRPFRLPGSHEDLVLVASDSGRFAVLRADEAAGCFRRVHLETFGKSGCRRITPGQFLAVDPRGRAAMLAATEKQKFAWLLSRDTAGGVTVSSPLEAHRPLTLCLASCGLDVGFESPTFACLERGYEAADADPTGEEAAAAGTVLAAYELDLGLNHVSRRWAEETDRMANAVLPVPGGSSGPGGALVLAEGWVLYHSEGQPPIRAPVPRRRDLPDERGVLLTAHCCFPGGVDAPFVAIAQSEYGDLYRLSVEHAGAAVSALSVQYVDTIAPCSALALSPRGLLLASADSGDQLLYEFRGDAAADPDPVVARVTAEEAAAAAEGGEVDCPVFKPRPLSQLALAGSTPELAPLAAFLPTSSRGDGETRLVALAGRGPRAAARTLRHGAPATDLVVTKLPGVAAHVHSVRVSEQAAQAAAASAAAAAAAASGGAAAADGADGAGESAAERASAAALACAGRDRLIVVSFVDASLAMQVAEDVEELHDSGLREDAPTLAVGLLDDGSLVQVHRGGMLRIRGFLAASVAAEVAREMGHDPAAVDRRTTRWVPPGNRGVLCGCVCGRQVLVGLDDGSLLLFELDPEAQGGDSLVKVAEQMLATPALALDAGERAPGARLCPLLAVVDVGPTLRVLSLSPSSRLKQLAAQALPSAPTAVCMADLRPALHKTAASAGGPPPSAAAAASAAASAARRGGLSVLVGLASGTLLRSRVDEVTGRIAESTSRTVGASAVKLCRARLGGGRPAVLALSSRPWVVCMGEGGGGRFVTAPLATVALDGVAALSSADLPEGLVAVEGGRFRVLTVDQLGGAFAHDPLPLRYTPRRVVEVPAVPALMARLPAAAASSLTASSSSSASAAAAGAAGAAAAAATGAASAGSGLLCVLESDHNAFTQAELEEIRAAFAAADAEAAAEEADGAGAEGAAEGAGGEDEEGEEGEEDEEGLGPDGFGVHPARVGRPVPPEGGQWASCLRLVDTSLAAQDLADAAAQAETEVAPPASLSAAGGACTLDAVDLPSGCAALSACAVCFAARPGEVFVAVGVVAGLAFHPMRYRSAGVRLYHVVATPPTGEGGPAEQQDVVPAARARARLAFLHETPVDAPPLAMCGVAGRLLVGVGPAVVTFEIGIRQLLRRGVSRVSPTRVVALAHGGATSAGAPLEPGVAASTGVRVWCGDAEEGLLLLSYRPDTGSAVVIADELTPRHVTACGLAVIDGDTAVVGDKFGTLAVVRAPEGTDDDGAAADDGTQKLWAASPVRGAATKLVTECQAFVGGAVTAVAKGALAGGHEVIVYATVTGAVGALLPLTAKSDTRLLEHLELYLRARAEVEEGSEVATAERLTPTGRVHIAYRSYFAPVKHVVDGDLCERFLCLPEAQRLALAEELSSEGGPVVAGSAVAAAAAVARRLEEMRARVM</sequence>
<dbReference type="InterPro" id="IPR050358">
    <property type="entry name" value="RSE1/DDB1/CFT1"/>
</dbReference>
<dbReference type="Gene3D" id="2.130.10.10">
    <property type="entry name" value="YVTN repeat-like/Quinoprotein amine dehydrogenase"/>
    <property type="match status" value="3"/>
</dbReference>
<dbReference type="InterPro" id="IPR004871">
    <property type="entry name" value="RSE1/DDB1/CPSF1_C"/>
</dbReference>
<comment type="caution">
    <text evidence="10">The sequence shown here is derived from an EMBL/GenBank/DDBJ whole genome shotgun (WGS) entry which is preliminary data.</text>
</comment>
<feature type="region of interest" description="Disordered" evidence="6">
    <location>
        <begin position="966"/>
        <end position="1017"/>
    </location>
</feature>
<keyword evidence="2" id="KW-0507">mRNA processing</keyword>
<comment type="subcellular location">
    <subcellularLocation>
        <location evidence="1">Nucleus</location>
    </subcellularLocation>
</comment>
<feature type="domain" description="RSE1/DDB1/CPSF1 C-terminal" evidence="7">
    <location>
        <begin position="1064"/>
        <end position="1422"/>
    </location>
</feature>
<gene>
    <name evidence="10" type="ORF">FNF29_03297</name>
</gene>
<evidence type="ECO:0000256" key="2">
    <source>
        <dbReference type="ARBA" id="ARBA00022664"/>
    </source>
</evidence>
<dbReference type="GO" id="GO:0006397">
    <property type="term" value="P:mRNA processing"/>
    <property type="evidence" value="ECO:0007669"/>
    <property type="project" value="UniProtKB-KW"/>
</dbReference>
<dbReference type="InterPro" id="IPR018846">
    <property type="entry name" value="Beta-prop_RSE1/DDB1/CPSF1_1st"/>
</dbReference>
<dbReference type="FunFam" id="2.130.10.10:FF:001143">
    <property type="entry name" value="Pre-mRNA-splicing factor rse-1, putative"/>
    <property type="match status" value="1"/>
</dbReference>
<evidence type="ECO:0000259" key="8">
    <source>
        <dbReference type="Pfam" id="PF10433"/>
    </source>
</evidence>
<evidence type="ECO:0000259" key="7">
    <source>
        <dbReference type="Pfam" id="PF03178"/>
    </source>
</evidence>
<dbReference type="OMA" id="ADPMENG"/>
<keyword evidence="3" id="KW-0747">Spliceosome</keyword>